<accession>A0A653FF74</accession>
<dbReference type="RefSeq" id="WP_029104313.1">
    <property type="nucleotide sequence ID" value="NZ_CP009495.1"/>
</dbReference>
<proteinExistence type="predicted"/>
<evidence type="ECO:0000313" key="1">
    <source>
        <dbReference type="EMBL" id="VTP08129.1"/>
    </source>
</evidence>
<dbReference type="Gene3D" id="3.40.50.720">
    <property type="entry name" value="NAD(P)-binding Rossmann-like Domain"/>
    <property type="match status" value="1"/>
</dbReference>
<sequence length="100" mass="10982">MVPALRDGGQIAAVRGWELHGAGNLGQDRGIEIREVFVPEYTHRRDKLDGLRVLAEDGKLALRVARTYPAEQAAAAHRALEAGGIRGRLVLTFDRQENPT</sequence>
<gene>
    <name evidence="1" type="ORF">BIN_B_02453</name>
</gene>
<dbReference type="Gene3D" id="3.90.180.10">
    <property type="entry name" value="Medium-chain alcohol dehydrogenases, catalytic domain"/>
    <property type="match status" value="1"/>
</dbReference>
<dbReference type="Pfam" id="PF13602">
    <property type="entry name" value="ADH_zinc_N_2"/>
    <property type="match status" value="1"/>
</dbReference>
<protein>
    <submittedName>
        <fullName evidence="1">Uncharacterized protein</fullName>
    </submittedName>
</protein>
<dbReference type="AlphaFoldDB" id="A0A653FF74"/>
<reference evidence="1" key="1">
    <citation type="submission" date="2019-05" db="EMBL/GenBank/DDBJ databases">
        <authorList>
            <person name="Naeem R."/>
            <person name="Antony C."/>
            <person name="Guan Q."/>
        </authorList>
    </citation>
    <scope>NUCLEOTIDE SEQUENCE</scope>
    <source>
        <strain evidence="1">1</strain>
    </source>
</reference>
<dbReference type="EMBL" id="LR589637">
    <property type="protein sequence ID" value="VTP08129.1"/>
    <property type="molecule type" value="Genomic_DNA"/>
</dbReference>
<dbReference type="GeneID" id="99615856"/>
<name>A0A653FF74_MYCSM</name>
<organism evidence="1">
    <name type="scientific">Mycolicibacterium smegmatis</name>
    <name type="common">Mycobacterium smegmatis</name>
    <dbReference type="NCBI Taxonomy" id="1772"/>
    <lineage>
        <taxon>Bacteria</taxon>
        <taxon>Bacillati</taxon>
        <taxon>Actinomycetota</taxon>
        <taxon>Actinomycetes</taxon>
        <taxon>Mycobacteriales</taxon>
        <taxon>Mycobacteriaceae</taxon>
        <taxon>Mycolicibacterium</taxon>
    </lineage>
</organism>